<dbReference type="Pfam" id="PF10996">
    <property type="entry name" value="Beta-Casp"/>
    <property type="match status" value="1"/>
</dbReference>
<dbReference type="InterPro" id="IPR022712">
    <property type="entry name" value="Beta_Casp"/>
</dbReference>
<dbReference type="Gene3D" id="3.60.15.10">
    <property type="entry name" value="Ribonuclease Z/Hydroxyacylglutathione hydrolase-like"/>
    <property type="match status" value="1"/>
</dbReference>
<evidence type="ECO:0000313" key="4">
    <source>
        <dbReference type="EMBL" id="AWB66764.1"/>
    </source>
</evidence>
<feature type="domain" description="Beta-Casp" evidence="3">
    <location>
        <begin position="241"/>
        <end position="379"/>
    </location>
</feature>
<dbReference type="EMBL" id="CP026604">
    <property type="protein sequence ID" value="AWB66764.1"/>
    <property type="molecule type" value="Genomic_DNA"/>
</dbReference>
<protein>
    <submittedName>
        <fullName evidence="4">MBL fold hydrolase</fullName>
    </submittedName>
</protein>
<accession>A0A2S0VRE5</accession>
<dbReference type="GO" id="GO:0016787">
    <property type="term" value="F:hydrolase activity"/>
    <property type="evidence" value="ECO:0007669"/>
    <property type="project" value="UniProtKB-KW"/>
</dbReference>
<dbReference type="OrthoDB" id="9803916at2"/>
<keyword evidence="1 4" id="KW-0378">Hydrolase</keyword>
<dbReference type="Gene3D" id="3.40.50.10890">
    <property type="match status" value="1"/>
</dbReference>
<dbReference type="SUPFAM" id="SSF56281">
    <property type="entry name" value="Metallo-hydrolase/oxidoreductase"/>
    <property type="match status" value="1"/>
</dbReference>
<sequence>MDILHHGAVDGVTGSCHQLVVSDCQSYLIDCGAFQGAEVSAKGAGHNQLEIEFDISTVQALIVTHCHIDHVGRIPYLIAAGFKGAIICSRASARLLPLVLQDAIELSLTRNKNLVDGFLRRIEKQMIALDYKTWFTLPGNQPVAMRLQRAGHILGSAYVEFDIKQTDSRVVFSGDLGAPYTPLLPAPQAPRRADILVIESTYGDRLHEKRKQRRQQLKRVIERALANKGTVLIPAFSIGRTQELLYELEDIIHKSKHGQHGKANIWQHIDVIVDSPLAAKFTEYYRELSLLWDEEARAKLKSGRHPLSFEQLYTVASHDEHVRAVNYLHSTGKPAIVIAASGMCAGGRIVNYLKQLLPDARTDVLFVGYQAQGTLGRDIQTYAPRGGYVFIDEQKVEIKAQIYTLSGYSAHADQQDLINFVTRINKPPQEIRIVHGDNQAKLALQHKYSELGFNARVMS</sequence>
<dbReference type="InterPro" id="IPR011108">
    <property type="entry name" value="RMMBL"/>
</dbReference>
<name>A0A2S0VRE5_9ALTE</name>
<proteinExistence type="predicted"/>
<dbReference type="PANTHER" id="PTHR11203">
    <property type="entry name" value="CLEAVAGE AND POLYADENYLATION SPECIFICITY FACTOR FAMILY MEMBER"/>
    <property type="match status" value="1"/>
</dbReference>
<dbReference type="SMART" id="SM01027">
    <property type="entry name" value="Beta-Casp"/>
    <property type="match status" value="1"/>
</dbReference>
<evidence type="ECO:0000259" key="2">
    <source>
        <dbReference type="SMART" id="SM00849"/>
    </source>
</evidence>
<dbReference type="PANTHER" id="PTHR11203:SF37">
    <property type="entry name" value="INTEGRATOR COMPLEX SUBUNIT 11"/>
    <property type="match status" value="1"/>
</dbReference>
<dbReference type="KEGG" id="cate:C2869_10150"/>
<dbReference type="InterPro" id="IPR036866">
    <property type="entry name" value="RibonucZ/Hydroxyglut_hydro"/>
</dbReference>
<dbReference type="Proteomes" id="UP000244441">
    <property type="component" value="Chromosome"/>
</dbReference>
<dbReference type="Pfam" id="PF00753">
    <property type="entry name" value="Lactamase_B"/>
    <property type="match status" value="1"/>
</dbReference>
<organism evidence="4 5">
    <name type="scientific">Saccharobesus litoralis</name>
    <dbReference type="NCBI Taxonomy" id="2172099"/>
    <lineage>
        <taxon>Bacteria</taxon>
        <taxon>Pseudomonadati</taxon>
        <taxon>Pseudomonadota</taxon>
        <taxon>Gammaproteobacteria</taxon>
        <taxon>Alteromonadales</taxon>
        <taxon>Alteromonadaceae</taxon>
        <taxon>Saccharobesus</taxon>
    </lineage>
</organism>
<dbReference type="AlphaFoldDB" id="A0A2S0VRE5"/>
<dbReference type="Pfam" id="PF07521">
    <property type="entry name" value="RMMBL"/>
    <property type="match status" value="1"/>
</dbReference>
<dbReference type="SMART" id="SM00849">
    <property type="entry name" value="Lactamase_B"/>
    <property type="match status" value="1"/>
</dbReference>
<dbReference type="InterPro" id="IPR050698">
    <property type="entry name" value="MBL"/>
</dbReference>
<dbReference type="InterPro" id="IPR001279">
    <property type="entry name" value="Metallo-B-lactamas"/>
</dbReference>
<evidence type="ECO:0000259" key="3">
    <source>
        <dbReference type="SMART" id="SM01027"/>
    </source>
</evidence>
<gene>
    <name evidence="4" type="ORF">C2869_10150</name>
</gene>
<evidence type="ECO:0000256" key="1">
    <source>
        <dbReference type="ARBA" id="ARBA00022801"/>
    </source>
</evidence>
<keyword evidence="5" id="KW-1185">Reference proteome</keyword>
<evidence type="ECO:0000313" key="5">
    <source>
        <dbReference type="Proteomes" id="UP000244441"/>
    </source>
</evidence>
<feature type="domain" description="Metallo-beta-lactamase" evidence="2">
    <location>
        <begin position="15"/>
        <end position="225"/>
    </location>
</feature>
<dbReference type="CDD" id="cd16295">
    <property type="entry name" value="TTHA0252-CPSF-like_MBL-fold"/>
    <property type="match status" value="1"/>
</dbReference>
<reference evidence="4 5" key="1">
    <citation type="submission" date="2018-01" db="EMBL/GenBank/DDBJ databases">
        <title>Genome sequence of a Cantenovulum-like bacteria.</title>
        <authorList>
            <person name="Tan W.R."/>
            <person name="Lau N.-S."/>
            <person name="Go F."/>
            <person name="Amirul A.-A.A."/>
        </authorList>
    </citation>
    <scope>NUCLEOTIDE SEQUENCE [LARGE SCALE GENOMIC DNA]</scope>
    <source>
        <strain evidence="4 5">CCB-QB4</strain>
    </source>
</reference>
<dbReference type="GO" id="GO:0004521">
    <property type="term" value="F:RNA endonuclease activity"/>
    <property type="evidence" value="ECO:0007669"/>
    <property type="project" value="TreeGrafter"/>
</dbReference>
<dbReference type="RefSeq" id="WP_108602820.1">
    <property type="nucleotide sequence ID" value="NZ_CP026604.1"/>
</dbReference>